<dbReference type="Pfam" id="PF12330">
    <property type="entry name" value="Haspin_kinase"/>
    <property type="match status" value="1"/>
</dbReference>
<dbReference type="GO" id="GO:0005524">
    <property type="term" value="F:ATP binding"/>
    <property type="evidence" value="ECO:0007669"/>
    <property type="project" value="UniProtKB-KW"/>
</dbReference>
<evidence type="ECO:0000259" key="10">
    <source>
        <dbReference type="PROSITE" id="PS50011"/>
    </source>
</evidence>
<keyword evidence="6" id="KW-0067">ATP-binding</keyword>
<feature type="compositionally biased region" description="Low complexity" evidence="9">
    <location>
        <begin position="170"/>
        <end position="185"/>
    </location>
</feature>
<evidence type="ECO:0000256" key="3">
    <source>
        <dbReference type="ARBA" id="ARBA00022679"/>
    </source>
</evidence>
<reference evidence="11 12" key="1">
    <citation type="journal article" date="2024" name="Nat. Commun.">
        <title>Phylogenomics reveals the evolutionary origins of lichenization in chlorophyte algae.</title>
        <authorList>
            <person name="Puginier C."/>
            <person name="Libourel C."/>
            <person name="Otte J."/>
            <person name="Skaloud P."/>
            <person name="Haon M."/>
            <person name="Grisel S."/>
            <person name="Petersen M."/>
            <person name="Berrin J.G."/>
            <person name="Delaux P.M."/>
            <person name="Dal Grande F."/>
            <person name="Keller J."/>
        </authorList>
    </citation>
    <scope>NUCLEOTIDE SEQUENCE [LARGE SCALE GENOMIC DNA]</scope>
    <source>
        <strain evidence="11 12">SAG 245.80</strain>
    </source>
</reference>
<dbReference type="SUPFAM" id="SSF56112">
    <property type="entry name" value="Protein kinase-like (PK-like)"/>
    <property type="match status" value="1"/>
</dbReference>
<keyword evidence="2" id="KW-0723">Serine/threonine-protein kinase</keyword>
<comment type="catalytic activity">
    <reaction evidence="7">
        <text>L-threonyl-[protein] + ATP = O-phospho-L-threonyl-[protein] + ADP + H(+)</text>
        <dbReference type="Rhea" id="RHEA:46608"/>
        <dbReference type="Rhea" id="RHEA-COMP:11060"/>
        <dbReference type="Rhea" id="RHEA-COMP:11605"/>
        <dbReference type="ChEBI" id="CHEBI:15378"/>
        <dbReference type="ChEBI" id="CHEBI:30013"/>
        <dbReference type="ChEBI" id="CHEBI:30616"/>
        <dbReference type="ChEBI" id="CHEBI:61977"/>
        <dbReference type="ChEBI" id="CHEBI:456216"/>
        <dbReference type="EC" id="2.7.11.1"/>
    </reaction>
</comment>
<dbReference type="GO" id="GO:0005634">
    <property type="term" value="C:nucleus"/>
    <property type="evidence" value="ECO:0007669"/>
    <property type="project" value="TreeGrafter"/>
</dbReference>
<keyword evidence="12" id="KW-1185">Reference proteome</keyword>
<name>A0AAW1QMF3_9CHLO</name>
<dbReference type="Gene3D" id="3.30.200.20">
    <property type="entry name" value="Phosphorylase Kinase, domain 1"/>
    <property type="match status" value="1"/>
</dbReference>
<accession>A0AAW1QMF3</accession>
<evidence type="ECO:0000256" key="4">
    <source>
        <dbReference type="ARBA" id="ARBA00022741"/>
    </source>
</evidence>
<evidence type="ECO:0000256" key="1">
    <source>
        <dbReference type="ARBA" id="ARBA00012513"/>
    </source>
</evidence>
<feature type="domain" description="Protein kinase" evidence="10">
    <location>
        <begin position="296"/>
        <end position="612"/>
    </location>
</feature>
<evidence type="ECO:0000256" key="8">
    <source>
        <dbReference type="ARBA" id="ARBA00048679"/>
    </source>
</evidence>
<dbReference type="InterPro" id="IPR011009">
    <property type="entry name" value="Kinase-like_dom_sf"/>
</dbReference>
<gene>
    <name evidence="11" type="ORF">WJX81_001130</name>
</gene>
<comment type="catalytic activity">
    <reaction evidence="8">
        <text>L-seryl-[protein] + ATP = O-phospho-L-seryl-[protein] + ADP + H(+)</text>
        <dbReference type="Rhea" id="RHEA:17989"/>
        <dbReference type="Rhea" id="RHEA-COMP:9863"/>
        <dbReference type="Rhea" id="RHEA-COMP:11604"/>
        <dbReference type="ChEBI" id="CHEBI:15378"/>
        <dbReference type="ChEBI" id="CHEBI:29999"/>
        <dbReference type="ChEBI" id="CHEBI:30616"/>
        <dbReference type="ChEBI" id="CHEBI:83421"/>
        <dbReference type="ChEBI" id="CHEBI:456216"/>
        <dbReference type="EC" id="2.7.11.1"/>
    </reaction>
</comment>
<evidence type="ECO:0000256" key="2">
    <source>
        <dbReference type="ARBA" id="ARBA00022527"/>
    </source>
</evidence>
<dbReference type="GO" id="GO:0000278">
    <property type="term" value="P:mitotic cell cycle"/>
    <property type="evidence" value="ECO:0007669"/>
    <property type="project" value="TreeGrafter"/>
</dbReference>
<keyword evidence="5" id="KW-0418">Kinase</keyword>
<dbReference type="Proteomes" id="UP001445335">
    <property type="component" value="Unassembled WGS sequence"/>
</dbReference>
<dbReference type="GO" id="GO:0005737">
    <property type="term" value="C:cytoplasm"/>
    <property type="evidence" value="ECO:0007669"/>
    <property type="project" value="TreeGrafter"/>
</dbReference>
<evidence type="ECO:0000313" key="11">
    <source>
        <dbReference type="EMBL" id="KAK9822448.1"/>
    </source>
</evidence>
<keyword evidence="3" id="KW-0808">Transferase</keyword>
<proteinExistence type="predicted"/>
<sequence length="612" mass="65420">MRTFSRKARTGQAKPMPEPNAPGEKQWSRRAARSQADAETAARARYLADMRAHFAEVDDFELAEESPRMFARDWAGELPGTVPTLQACGNSVADGAGGRRASLAPRVCRPSDARRASGLRRMSLGLSDALHRLSMHGDLPTAGPEWGARRSLPANAALLVLPHTAVSPIAESPEASEASTAALLAAEEEDEEEGDGKPERLAEQLGSVLMLGPGEALLAAQEEDEEEDDDEQGTAAAEEGAAAEAGACAALLASYKDEAVEEALTPLQQLMRMCCQETDVAALPSMEALLGRHVDLAAVRKIGEGTFGEAFRAGRVVLKIVPMEGEALVNGEPQKPAGEVAAEVAIALALSDLRGLGACPPAADVTTGFMETHGAGVCRGAYAPALAREWTAWDKKHGSENDDVAAFGPEQLYVVFVVADGGTDLERFDVRSAAEARSILLQTALTLAVAEEAVQFEHRDLHWGNLLVRREGAAAVALYRLRGVDIEVAAEGVAVTLIDFTLSRLVTPDGTVAFCDLEADPELFNGPKGDCQADTYRRMRKATRRDWAAHAPATNCLWLSYLADTMLSRKRVPADAAAKHDLRSFRKRALAYTSCLDLVQDPLFHGLWLAGG</sequence>
<evidence type="ECO:0000313" key="12">
    <source>
        <dbReference type="Proteomes" id="UP001445335"/>
    </source>
</evidence>
<dbReference type="EC" id="2.7.11.1" evidence="1"/>
<dbReference type="SMART" id="SM01331">
    <property type="entry name" value="DUF3635"/>
    <property type="match status" value="1"/>
</dbReference>
<dbReference type="PANTHER" id="PTHR24419:SF18">
    <property type="entry name" value="SERINE_THREONINE-PROTEIN KINASE HASPIN"/>
    <property type="match status" value="1"/>
</dbReference>
<dbReference type="GO" id="GO:0072354">
    <property type="term" value="F:histone H3T3 kinase activity"/>
    <property type="evidence" value="ECO:0007669"/>
    <property type="project" value="TreeGrafter"/>
</dbReference>
<dbReference type="InterPro" id="IPR000719">
    <property type="entry name" value="Prot_kinase_dom"/>
</dbReference>
<feature type="compositionally biased region" description="Acidic residues" evidence="9">
    <location>
        <begin position="221"/>
        <end position="232"/>
    </location>
</feature>
<dbReference type="Gene3D" id="1.10.510.10">
    <property type="entry name" value="Transferase(Phosphotransferase) domain 1"/>
    <property type="match status" value="1"/>
</dbReference>
<dbReference type="PROSITE" id="PS50011">
    <property type="entry name" value="PROTEIN_KINASE_DOM"/>
    <property type="match status" value="1"/>
</dbReference>
<comment type="caution">
    <text evidence="11">The sequence shown here is derived from an EMBL/GenBank/DDBJ whole genome shotgun (WGS) entry which is preliminary data.</text>
</comment>
<feature type="region of interest" description="Disordered" evidence="9">
    <location>
        <begin position="1"/>
        <end position="38"/>
    </location>
</feature>
<feature type="region of interest" description="Disordered" evidence="9">
    <location>
        <begin position="220"/>
        <end position="240"/>
    </location>
</feature>
<dbReference type="EMBL" id="JALJOU010000087">
    <property type="protein sequence ID" value="KAK9822448.1"/>
    <property type="molecule type" value="Genomic_DNA"/>
</dbReference>
<dbReference type="AlphaFoldDB" id="A0AAW1QMF3"/>
<evidence type="ECO:0000256" key="5">
    <source>
        <dbReference type="ARBA" id="ARBA00022777"/>
    </source>
</evidence>
<evidence type="ECO:0000256" key="9">
    <source>
        <dbReference type="SAM" id="MobiDB-lite"/>
    </source>
</evidence>
<evidence type="ECO:0000256" key="7">
    <source>
        <dbReference type="ARBA" id="ARBA00047899"/>
    </source>
</evidence>
<organism evidence="11 12">
    <name type="scientific">Elliptochloris bilobata</name>
    <dbReference type="NCBI Taxonomy" id="381761"/>
    <lineage>
        <taxon>Eukaryota</taxon>
        <taxon>Viridiplantae</taxon>
        <taxon>Chlorophyta</taxon>
        <taxon>core chlorophytes</taxon>
        <taxon>Trebouxiophyceae</taxon>
        <taxon>Trebouxiophyceae incertae sedis</taxon>
        <taxon>Elliptochloris clade</taxon>
        <taxon>Elliptochloris</taxon>
    </lineage>
</organism>
<dbReference type="GO" id="GO:0035556">
    <property type="term" value="P:intracellular signal transduction"/>
    <property type="evidence" value="ECO:0007669"/>
    <property type="project" value="TreeGrafter"/>
</dbReference>
<evidence type="ECO:0000256" key="6">
    <source>
        <dbReference type="ARBA" id="ARBA00022840"/>
    </source>
</evidence>
<dbReference type="InterPro" id="IPR024604">
    <property type="entry name" value="GSG2_C"/>
</dbReference>
<feature type="region of interest" description="Disordered" evidence="9">
    <location>
        <begin position="170"/>
        <end position="198"/>
    </location>
</feature>
<keyword evidence="4" id="KW-0547">Nucleotide-binding</keyword>
<protein>
    <recommendedName>
        <fullName evidence="1">non-specific serine/threonine protein kinase</fullName>
        <ecNumber evidence="1">2.7.11.1</ecNumber>
    </recommendedName>
</protein>
<dbReference type="PANTHER" id="PTHR24419">
    <property type="entry name" value="INTERLEUKIN-1 RECEPTOR-ASSOCIATED KINASE"/>
    <property type="match status" value="1"/>
</dbReference>